<protein>
    <submittedName>
        <fullName evidence="1">HAD family hydrolase</fullName>
    </submittedName>
</protein>
<dbReference type="EMBL" id="JANKAS010000003">
    <property type="protein sequence ID" value="MCR1898289.1"/>
    <property type="molecule type" value="Genomic_DNA"/>
</dbReference>
<gene>
    <name evidence="1" type="ORF">NSA47_04710</name>
</gene>
<dbReference type="NCBIfam" id="TIGR00099">
    <property type="entry name" value="Cof-subfamily"/>
    <property type="match status" value="1"/>
</dbReference>
<dbReference type="AlphaFoldDB" id="A0AAE3L2D0"/>
<comment type="caution">
    <text evidence="1">The sequence shown here is derived from an EMBL/GenBank/DDBJ whole genome shotgun (WGS) entry which is preliminary data.</text>
</comment>
<dbReference type="Gene3D" id="3.30.1240.10">
    <property type="match status" value="1"/>
</dbReference>
<dbReference type="RefSeq" id="WP_257529763.1">
    <property type="nucleotide sequence ID" value="NZ_JANKAS010000003.1"/>
</dbReference>
<dbReference type="InterPro" id="IPR023214">
    <property type="entry name" value="HAD_sf"/>
</dbReference>
<dbReference type="NCBIfam" id="TIGR01484">
    <property type="entry name" value="HAD-SF-IIB"/>
    <property type="match status" value="1"/>
</dbReference>
<dbReference type="Gene3D" id="3.40.50.1000">
    <property type="entry name" value="HAD superfamily/HAD-like"/>
    <property type="match status" value="1"/>
</dbReference>
<dbReference type="Proteomes" id="UP001205748">
    <property type="component" value="Unassembled WGS sequence"/>
</dbReference>
<keyword evidence="2" id="KW-1185">Reference proteome</keyword>
<proteinExistence type="predicted"/>
<organism evidence="1 2">
    <name type="scientific">Irregularibacter muris</name>
    <dbReference type="NCBI Taxonomy" id="1796619"/>
    <lineage>
        <taxon>Bacteria</taxon>
        <taxon>Bacillati</taxon>
        <taxon>Bacillota</taxon>
        <taxon>Clostridia</taxon>
        <taxon>Eubacteriales</taxon>
        <taxon>Eubacteriaceae</taxon>
        <taxon>Irregularibacter</taxon>
    </lineage>
</organism>
<keyword evidence="1" id="KW-0378">Hydrolase</keyword>
<dbReference type="SFLD" id="SFLDS00003">
    <property type="entry name" value="Haloacid_Dehalogenase"/>
    <property type="match status" value="1"/>
</dbReference>
<reference evidence="1" key="1">
    <citation type="submission" date="2022-07" db="EMBL/GenBank/DDBJ databases">
        <title>Enhanced cultured diversity of the mouse gut microbiota enables custom-made synthetic communities.</title>
        <authorList>
            <person name="Afrizal A."/>
        </authorList>
    </citation>
    <scope>NUCLEOTIDE SEQUENCE</scope>
    <source>
        <strain evidence="1">DSM 28593</strain>
    </source>
</reference>
<dbReference type="GO" id="GO:0005829">
    <property type="term" value="C:cytosol"/>
    <property type="evidence" value="ECO:0007669"/>
    <property type="project" value="TreeGrafter"/>
</dbReference>
<evidence type="ECO:0000313" key="2">
    <source>
        <dbReference type="Proteomes" id="UP001205748"/>
    </source>
</evidence>
<dbReference type="InterPro" id="IPR000150">
    <property type="entry name" value="Cof"/>
</dbReference>
<dbReference type="Pfam" id="PF08282">
    <property type="entry name" value="Hydrolase_3"/>
    <property type="match status" value="1"/>
</dbReference>
<dbReference type="PANTHER" id="PTHR10000:SF8">
    <property type="entry name" value="HAD SUPERFAMILY HYDROLASE-LIKE, TYPE 3"/>
    <property type="match status" value="1"/>
</dbReference>
<sequence>MYKMVVLDLDGTLFNSQTMVSEKNKRAIQACMERGVKVVLASGRMHGFMMPLVRDLNLHHHSHVACNGNTIFTHHGQTEDVAAIDDEVYRNLVKRYKKENLEIAAFSKDCIYYEKAPRLLEVFSRSQDGQILQVEALEELTGILKMVIYVREENVQEEKRIREITKEDATILRTYHLFVDVVGLNVSKYKALERLIKEQNIDPKQVIAIGDSENDVEMITNVGLGVAMANGSENLKKLAKYITPKTNDEDGVAEVIERFVLKKIS</sequence>
<name>A0AAE3L2D0_9FIRM</name>
<evidence type="ECO:0000313" key="1">
    <source>
        <dbReference type="EMBL" id="MCR1898289.1"/>
    </source>
</evidence>
<dbReference type="GO" id="GO:0000287">
    <property type="term" value="F:magnesium ion binding"/>
    <property type="evidence" value="ECO:0007669"/>
    <property type="project" value="TreeGrafter"/>
</dbReference>
<dbReference type="InterPro" id="IPR036412">
    <property type="entry name" value="HAD-like_sf"/>
</dbReference>
<dbReference type="GO" id="GO:0016791">
    <property type="term" value="F:phosphatase activity"/>
    <property type="evidence" value="ECO:0007669"/>
    <property type="project" value="UniProtKB-ARBA"/>
</dbReference>
<dbReference type="CDD" id="cd07516">
    <property type="entry name" value="HAD_Pase"/>
    <property type="match status" value="1"/>
</dbReference>
<dbReference type="PANTHER" id="PTHR10000">
    <property type="entry name" value="PHOSPHOSERINE PHOSPHATASE"/>
    <property type="match status" value="1"/>
</dbReference>
<dbReference type="PROSITE" id="PS01229">
    <property type="entry name" value="COF_2"/>
    <property type="match status" value="1"/>
</dbReference>
<dbReference type="SFLD" id="SFLDG01140">
    <property type="entry name" value="C2.B:_Phosphomannomutase_and_P"/>
    <property type="match status" value="1"/>
</dbReference>
<dbReference type="SUPFAM" id="SSF56784">
    <property type="entry name" value="HAD-like"/>
    <property type="match status" value="1"/>
</dbReference>
<dbReference type="InterPro" id="IPR006379">
    <property type="entry name" value="HAD-SF_hydro_IIB"/>
</dbReference>
<dbReference type="SFLD" id="SFLDG01144">
    <property type="entry name" value="C2.B.4:_PGP_Like"/>
    <property type="match status" value="1"/>
</dbReference>
<accession>A0AAE3L2D0</accession>